<accession>A0A5N6L7A8</accession>
<comment type="caution">
    <text evidence="2">The sequence shown here is derived from an EMBL/GenBank/DDBJ whole genome shotgun (WGS) entry which is preliminary data.</text>
</comment>
<dbReference type="GO" id="GO:0017004">
    <property type="term" value="P:cytochrome complex assembly"/>
    <property type="evidence" value="ECO:0007669"/>
    <property type="project" value="InterPro"/>
</dbReference>
<name>A0A5N6L7A8_9ASTR</name>
<proteinExistence type="predicted"/>
<evidence type="ECO:0000313" key="3">
    <source>
        <dbReference type="Proteomes" id="UP000326396"/>
    </source>
</evidence>
<dbReference type="OrthoDB" id="1365184at2759"/>
<evidence type="ECO:0000313" key="2">
    <source>
        <dbReference type="EMBL" id="KAC9268306.1"/>
    </source>
</evidence>
<sequence>MSSGTVNFPTILVTVTCNPRRCVRTPLSGRERKDFSEQPPRFQTQESTFPYEHSVVWGFAAVHCCAYTLGYPFPKAPRDHLPLVFGRRGLLRKNAGTQAPEEGSPTNVRCKAPHLIKIILAYSPKKERADPIEDESEVQQGHFCPPPFSRSRTWTLPLIQLPASKQLASLYKEWKCGPPYPATSAPCDLLKDHYEPSPIILFRKKFMVDQDENESGNPGHTHPGAYALLWGGGFIERGKSRVASRLTDLSESEEDLSSDHPEHEGAALDTRSYAKIFIGSRLFLTAMAIHLSLRVAPLDLQQGGNSRIPYVHLPIEPAPISIRAGPIDIPIIKSSVNWWNTSHQPGSISRYGTSIHPRSEHCPTSLIGFLSVHHGVVGIKVGLRRAGTLDAKGYGSRSRDQSVSSRSEPLRTKASKVAGGSIIKNGLRWSEAFLTMLATAEYSGKTGRHFAESNALRGRFHLLSVSWNEVDPWSSGCLC</sequence>
<dbReference type="GO" id="GO:0005886">
    <property type="term" value="C:plasma membrane"/>
    <property type="evidence" value="ECO:0007669"/>
    <property type="project" value="TreeGrafter"/>
</dbReference>
<reference evidence="2 3" key="1">
    <citation type="submission" date="2019-05" db="EMBL/GenBank/DDBJ databases">
        <title>Mikania micrantha, genome provides insights into the molecular mechanism of rapid growth.</title>
        <authorList>
            <person name="Liu B."/>
        </authorList>
    </citation>
    <scope>NUCLEOTIDE SEQUENCE [LARGE SCALE GENOMIC DNA]</scope>
    <source>
        <strain evidence="2">NLD-2019</strain>
        <tissue evidence="2">Leaf</tissue>
    </source>
</reference>
<evidence type="ECO:0000256" key="1">
    <source>
        <dbReference type="SAM" id="MobiDB-lite"/>
    </source>
</evidence>
<dbReference type="AlphaFoldDB" id="A0A5N6L7A8"/>
<feature type="region of interest" description="Disordered" evidence="1">
    <location>
        <begin position="392"/>
        <end position="412"/>
    </location>
</feature>
<dbReference type="GO" id="GO:0020037">
    <property type="term" value="F:heme binding"/>
    <property type="evidence" value="ECO:0007669"/>
    <property type="project" value="InterPro"/>
</dbReference>
<dbReference type="Proteomes" id="UP000326396">
    <property type="component" value="Unassembled WGS sequence"/>
</dbReference>
<keyword evidence="3" id="KW-1185">Reference proteome</keyword>
<protein>
    <submittedName>
        <fullName evidence="2">Uncharacterized protein</fullName>
    </submittedName>
</protein>
<gene>
    <name evidence="2" type="ORF">E3N88_46072</name>
</gene>
<dbReference type="PANTHER" id="PTHR30071:SF1">
    <property type="entry name" value="CYTOCHROME B_B6 PROTEIN-RELATED"/>
    <property type="match status" value="1"/>
</dbReference>
<dbReference type="EMBL" id="SZYD01002677">
    <property type="protein sequence ID" value="KAC9268306.1"/>
    <property type="molecule type" value="Genomic_DNA"/>
</dbReference>
<organism evidence="2 3">
    <name type="scientific">Mikania micrantha</name>
    <name type="common">bitter vine</name>
    <dbReference type="NCBI Taxonomy" id="192012"/>
    <lineage>
        <taxon>Eukaryota</taxon>
        <taxon>Viridiplantae</taxon>
        <taxon>Streptophyta</taxon>
        <taxon>Embryophyta</taxon>
        <taxon>Tracheophyta</taxon>
        <taxon>Spermatophyta</taxon>
        <taxon>Magnoliopsida</taxon>
        <taxon>eudicotyledons</taxon>
        <taxon>Gunneridae</taxon>
        <taxon>Pentapetalae</taxon>
        <taxon>asterids</taxon>
        <taxon>campanulids</taxon>
        <taxon>Asterales</taxon>
        <taxon>Asteraceae</taxon>
        <taxon>Asteroideae</taxon>
        <taxon>Heliantheae alliance</taxon>
        <taxon>Eupatorieae</taxon>
        <taxon>Mikania</taxon>
    </lineage>
</organism>
<dbReference type="PANTHER" id="PTHR30071">
    <property type="entry name" value="HEME EXPORTER PROTEIN C"/>
    <property type="match status" value="1"/>
</dbReference>
<dbReference type="InterPro" id="IPR045062">
    <property type="entry name" value="Cyt_c_biogenesis_CcsA/CcmC"/>
</dbReference>